<evidence type="ECO:0000313" key="1">
    <source>
        <dbReference type="EMBL" id="XCO74155.1"/>
    </source>
</evidence>
<dbReference type="EMBL" id="CP159925">
    <property type="protein sequence ID" value="XCO74155.1"/>
    <property type="molecule type" value="Genomic_DNA"/>
</dbReference>
<sequence length="79" mass="7912">MSLFGDFASGIGQALGAGLGSIAGPLGTMIGRELGGMLGDFIADAATQYLGLANDAAQDSDLPEVAKNVFGAAYELGFR</sequence>
<protein>
    <submittedName>
        <fullName evidence="1">Uncharacterized protein</fullName>
    </submittedName>
</protein>
<accession>A0AAU8MPQ7</accession>
<reference evidence="1" key="1">
    <citation type="submission" date="2024-06" db="EMBL/GenBank/DDBJ databases">
        <authorList>
            <person name="Li S."/>
        </authorList>
    </citation>
    <scope>NUCLEOTIDE SEQUENCE</scope>
    <source>
        <strain evidence="1">SR10</strain>
    </source>
</reference>
<organism evidence="1">
    <name type="scientific">Lysobacter firmicutimachus</name>
    <dbReference type="NCBI Taxonomy" id="1792846"/>
    <lineage>
        <taxon>Bacteria</taxon>
        <taxon>Pseudomonadati</taxon>
        <taxon>Pseudomonadota</taxon>
        <taxon>Gammaproteobacteria</taxon>
        <taxon>Lysobacterales</taxon>
        <taxon>Lysobacteraceae</taxon>
        <taxon>Lysobacter</taxon>
    </lineage>
</organism>
<dbReference type="AlphaFoldDB" id="A0AAU8MPQ7"/>
<name>A0AAU8MPQ7_9GAMM</name>
<gene>
    <name evidence="1" type="ORF">ABU614_17475</name>
</gene>
<dbReference type="RefSeq" id="WP_363797010.1">
    <property type="nucleotide sequence ID" value="NZ_CP159925.1"/>
</dbReference>
<proteinExistence type="predicted"/>